<dbReference type="Proteomes" id="UP001187734">
    <property type="component" value="Unassembled WGS sequence"/>
</dbReference>
<name>A0AAE8MH71_9HYPO</name>
<comment type="caution">
    <text evidence="2">The sequence shown here is derived from an EMBL/GenBank/DDBJ whole genome shotgun (WGS) entry which is preliminary data.</text>
</comment>
<evidence type="ECO:0000313" key="3">
    <source>
        <dbReference type="Proteomes" id="UP001187734"/>
    </source>
</evidence>
<dbReference type="AlphaFoldDB" id="A0AAE8MH71"/>
<gene>
    <name evidence="2" type="ORF">FTOL_10965</name>
</gene>
<dbReference type="InterPro" id="IPR022137">
    <property type="entry name" value="Znf_prot_DUF3669"/>
</dbReference>
<feature type="domain" description="DUF3669" evidence="1">
    <location>
        <begin position="288"/>
        <end position="357"/>
    </location>
</feature>
<proteinExistence type="predicted"/>
<reference evidence="2" key="1">
    <citation type="submission" date="2018-03" db="EMBL/GenBank/DDBJ databases">
        <authorList>
            <person name="Guldener U."/>
        </authorList>
    </citation>
    <scope>NUCLEOTIDE SEQUENCE</scope>
</reference>
<dbReference type="EMBL" id="ONZP01000452">
    <property type="protein sequence ID" value="SPJ85101.1"/>
    <property type="molecule type" value="Genomic_DNA"/>
</dbReference>
<evidence type="ECO:0000313" key="2">
    <source>
        <dbReference type="EMBL" id="SPJ85101.1"/>
    </source>
</evidence>
<evidence type="ECO:0000259" key="1">
    <source>
        <dbReference type="Pfam" id="PF12417"/>
    </source>
</evidence>
<protein>
    <recommendedName>
        <fullName evidence="1">DUF3669 domain-containing protein</fullName>
    </recommendedName>
</protein>
<dbReference type="PANTHER" id="PTHR40780:SF2">
    <property type="entry name" value="DUF3669 DOMAIN-CONTAINING PROTEIN"/>
    <property type="match status" value="1"/>
</dbReference>
<accession>A0AAE8MH71</accession>
<dbReference type="Pfam" id="PF12417">
    <property type="entry name" value="DUF3669"/>
    <property type="match status" value="1"/>
</dbReference>
<dbReference type="PANTHER" id="PTHR40780">
    <property type="entry name" value="DUF3669 DOMAIN-CONTAINING PROTEIN"/>
    <property type="match status" value="1"/>
</dbReference>
<keyword evidence="3" id="KW-1185">Reference proteome</keyword>
<organism evidence="2 3">
    <name type="scientific">Fusarium torulosum</name>
    <dbReference type="NCBI Taxonomy" id="33205"/>
    <lineage>
        <taxon>Eukaryota</taxon>
        <taxon>Fungi</taxon>
        <taxon>Dikarya</taxon>
        <taxon>Ascomycota</taxon>
        <taxon>Pezizomycotina</taxon>
        <taxon>Sordariomycetes</taxon>
        <taxon>Hypocreomycetidae</taxon>
        <taxon>Hypocreales</taxon>
        <taxon>Nectriaceae</taxon>
        <taxon>Fusarium</taxon>
    </lineage>
</organism>
<sequence>MGDQPDLRQPGGFLPNGVFLLAAAQDQVDSQLLNSDSNEINSTDYLLFKNDEVSFCRDNMQYSLAIPRPEFPISKFQHQGSEDREFGLTQLTSDTESYMCMLKRRNRTWTVKLRKCELDSFWFFATSDLKTPYRDSWGVRRCNWLKCPRIPKLEREPIAYQVCEHGIAPAGFMMEYIPPVLADHVRALANSHVAPSIRKSVKNDPNVENVRFQMRLGEDIPPDEALNAKLLSRPVYLDQLRCQNRNNVRNWIDQMGASLAILHWACKLDGVGVEFHLAPKPKRKNPVLWMTHFGDCQTLEGEDETTAMAEAFFKNQAWPRPGSIFKKDLEESKDWGHHTWLRFMEAYSSTSGNVLRQAPKTQKGLPFLFLVKVMLMTNESKAEERKSSTD</sequence>